<protein>
    <recommendedName>
        <fullName evidence="9">50S ribosomal protein L7/L12</fullName>
    </recommendedName>
</protein>
<dbReference type="GO" id="GO:0003729">
    <property type="term" value="F:mRNA binding"/>
    <property type="evidence" value="ECO:0007669"/>
    <property type="project" value="TreeGrafter"/>
</dbReference>
<dbReference type="CDD" id="cd00387">
    <property type="entry name" value="Ribosomal_L7_L12"/>
    <property type="match status" value="1"/>
</dbReference>
<comment type="caution">
    <text evidence="6">The sequence shown here is derived from an EMBL/GenBank/DDBJ whole genome shotgun (WGS) entry which is preliminary data.</text>
</comment>
<dbReference type="GO" id="GO:0003735">
    <property type="term" value="F:structural constituent of ribosome"/>
    <property type="evidence" value="ECO:0007669"/>
    <property type="project" value="InterPro"/>
</dbReference>
<evidence type="ECO:0000313" key="7">
    <source>
        <dbReference type="EMBL" id="CAF3496307.1"/>
    </source>
</evidence>
<evidence type="ECO:0000259" key="4">
    <source>
        <dbReference type="Pfam" id="PF00542"/>
    </source>
</evidence>
<dbReference type="FunFam" id="3.30.1390.10:FF:000001">
    <property type="entry name" value="50S ribosomal protein L7/L12"/>
    <property type="match status" value="1"/>
</dbReference>
<keyword evidence="2" id="KW-0689">Ribosomal protein</keyword>
<name>A0A8S2CRC4_9BILA</name>
<dbReference type="EMBL" id="CAJOBA010000028">
    <property type="protein sequence ID" value="CAF3496307.1"/>
    <property type="molecule type" value="Genomic_DNA"/>
</dbReference>
<comment type="similarity">
    <text evidence="1">Belongs to the bacterial ribosomal protein bL12 family.</text>
</comment>
<dbReference type="NCBIfam" id="TIGR00855">
    <property type="entry name" value="L12"/>
    <property type="match status" value="1"/>
</dbReference>
<evidence type="ECO:0000313" key="8">
    <source>
        <dbReference type="Proteomes" id="UP000677228"/>
    </source>
</evidence>
<reference evidence="6" key="1">
    <citation type="submission" date="2021-02" db="EMBL/GenBank/DDBJ databases">
        <authorList>
            <person name="Nowell W R."/>
        </authorList>
    </citation>
    <scope>NUCLEOTIDE SEQUENCE</scope>
</reference>
<dbReference type="AlphaFoldDB" id="A0A8S2CRC4"/>
<dbReference type="InterPro" id="IPR014719">
    <property type="entry name" value="Ribosomal_bL12_C/ClpS-like"/>
</dbReference>
<dbReference type="Proteomes" id="UP000682733">
    <property type="component" value="Unassembled WGS sequence"/>
</dbReference>
<dbReference type="Gene3D" id="3.30.1390.10">
    <property type="match status" value="1"/>
</dbReference>
<organism evidence="6 8">
    <name type="scientific">Didymodactylos carnosus</name>
    <dbReference type="NCBI Taxonomy" id="1234261"/>
    <lineage>
        <taxon>Eukaryota</taxon>
        <taxon>Metazoa</taxon>
        <taxon>Spiralia</taxon>
        <taxon>Gnathifera</taxon>
        <taxon>Rotifera</taxon>
        <taxon>Eurotatoria</taxon>
        <taxon>Bdelloidea</taxon>
        <taxon>Philodinida</taxon>
        <taxon>Philodinidae</taxon>
        <taxon>Didymodactylos</taxon>
    </lineage>
</organism>
<dbReference type="PANTHER" id="PTHR45987:SF4">
    <property type="entry name" value="LARGE RIBOSOMAL SUBUNIT PROTEIN BL12M"/>
    <property type="match status" value="1"/>
</dbReference>
<dbReference type="InterPro" id="IPR013823">
    <property type="entry name" value="Ribosomal_bL12_C"/>
</dbReference>
<dbReference type="HAMAP" id="MF_00368">
    <property type="entry name" value="Ribosomal_bL12"/>
    <property type="match status" value="1"/>
</dbReference>
<dbReference type="GO" id="GO:0006412">
    <property type="term" value="P:translation"/>
    <property type="evidence" value="ECO:0007669"/>
    <property type="project" value="InterPro"/>
</dbReference>
<dbReference type="PANTHER" id="PTHR45987">
    <property type="entry name" value="39S RIBOSOMAL PROTEIN L12"/>
    <property type="match status" value="1"/>
</dbReference>
<dbReference type="Proteomes" id="UP000677228">
    <property type="component" value="Unassembled WGS sequence"/>
</dbReference>
<dbReference type="InterPro" id="IPR036235">
    <property type="entry name" value="Ribosomal_bL12_oligo_N_sf"/>
</dbReference>
<dbReference type="Gene3D" id="1.20.5.710">
    <property type="entry name" value="Single helix bin"/>
    <property type="match status" value="1"/>
</dbReference>
<dbReference type="EMBL" id="CAJNOK010000028">
    <property type="protein sequence ID" value="CAF0723840.1"/>
    <property type="molecule type" value="Genomic_DNA"/>
</dbReference>
<dbReference type="SUPFAM" id="SSF54736">
    <property type="entry name" value="ClpS-like"/>
    <property type="match status" value="1"/>
</dbReference>
<dbReference type="Pfam" id="PF00542">
    <property type="entry name" value="Ribosomal_L12"/>
    <property type="match status" value="1"/>
</dbReference>
<dbReference type="Pfam" id="PF16320">
    <property type="entry name" value="Ribosomal_L12_N"/>
    <property type="match status" value="1"/>
</dbReference>
<evidence type="ECO:0000259" key="5">
    <source>
        <dbReference type="Pfam" id="PF16320"/>
    </source>
</evidence>
<evidence type="ECO:0000256" key="1">
    <source>
        <dbReference type="ARBA" id="ARBA00007197"/>
    </source>
</evidence>
<feature type="domain" description="Large ribosomal subunit protein bL12 oligomerization" evidence="5">
    <location>
        <begin position="6"/>
        <end position="51"/>
    </location>
</feature>
<dbReference type="InterPro" id="IPR000206">
    <property type="entry name" value="Ribosomal_bL12"/>
</dbReference>
<dbReference type="SUPFAM" id="SSF48300">
    <property type="entry name" value="Ribosomal protein L7/12, oligomerisation (N-terminal) domain"/>
    <property type="match status" value="1"/>
</dbReference>
<evidence type="ECO:0000256" key="3">
    <source>
        <dbReference type="ARBA" id="ARBA00023274"/>
    </source>
</evidence>
<dbReference type="InterPro" id="IPR008932">
    <property type="entry name" value="Ribosomal_bL12_oligo"/>
</dbReference>
<keyword evidence="3" id="KW-0687">Ribonucleoprotein</keyword>
<evidence type="ECO:0008006" key="9">
    <source>
        <dbReference type="Google" id="ProtNLM"/>
    </source>
</evidence>
<evidence type="ECO:0000256" key="2">
    <source>
        <dbReference type="ARBA" id="ARBA00022980"/>
    </source>
</evidence>
<feature type="domain" description="Large ribosomal subunit protein bL12 C-terminal" evidence="4">
    <location>
        <begin position="56"/>
        <end position="121"/>
    </location>
</feature>
<gene>
    <name evidence="6" type="ORF">OVA965_LOCUS260</name>
    <name evidence="7" type="ORF">TMI583_LOCUS260</name>
</gene>
<dbReference type="GO" id="GO:0022625">
    <property type="term" value="C:cytosolic large ribosomal subunit"/>
    <property type="evidence" value="ECO:0007669"/>
    <property type="project" value="TreeGrafter"/>
</dbReference>
<proteinExistence type="inferred from homology"/>
<sequence>MEKINKDQIIESLKTMTIVELNDLVKAIEVTFDVKAAAPVAAASGPAASAAPTEVTVRIIDAGPNKVNVIKIYRELTGLGLMEAKKAVDNVPAVVKEGIKLDEADTLKKKLEEAGAKVEVK</sequence>
<evidence type="ECO:0000313" key="6">
    <source>
        <dbReference type="EMBL" id="CAF0723840.1"/>
    </source>
</evidence>
<accession>A0A8S2CRC4</accession>